<evidence type="ECO:0000313" key="2">
    <source>
        <dbReference type="Proteomes" id="UP000565715"/>
    </source>
</evidence>
<keyword evidence="2" id="KW-1185">Reference proteome</keyword>
<name>A0A846XA90_9NOCA</name>
<gene>
    <name evidence="1" type="ORF">HGA13_04665</name>
</gene>
<proteinExistence type="predicted"/>
<organism evidence="1 2">
    <name type="scientific">Nocardia speluncae</name>
    <dbReference type="NCBI Taxonomy" id="419477"/>
    <lineage>
        <taxon>Bacteria</taxon>
        <taxon>Bacillati</taxon>
        <taxon>Actinomycetota</taxon>
        <taxon>Actinomycetes</taxon>
        <taxon>Mycobacteriales</taxon>
        <taxon>Nocardiaceae</taxon>
        <taxon>Nocardia</taxon>
    </lineage>
</organism>
<evidence type="ECO:0000313" key="1">
    <source>
        <dbReference type="EMBL" id="NKY32367.1"/>
    </source>
</evidence>
<dbReference type="EMBL" id="JAAXOO010000001">
    <property type="protein sequence ID" value="NKY32367.1"/>
    <property type="molecule type" value="Genomic_DNA"/>
</dbReference>
<comment type="caution">
    <text evidence="1">The sequence shown here is derived from an EMBL/GenBank/DDBJ whole genome shotgun (WGS) entry which is preliminary data.</text>
</comment>
<dbReference type="Proteomes" id="UP000565715">
    <property type="component" value="Unassembled WGS sequence"/>
</dbReference>
<reference evidence="1 2" key="1">
    <citation type="submission" date="2020-04" db="EMBL/GenBank/DDBJ databases">
        <title>MicrobeNet Type strains.</title>
        <authorList>
            <person name="Nicholson A.C."/>
        </authorList>
    </citation>
    <scope>NUCLEOTIDE SEQUENCE [LARGE SCALE GENOMIC DNA]</scope>
    <source>
        <strain evidence="1 2">DSM 45078</strain>
    </source>
</reference>
<accession>A0A846XA90</accession>
<protein>
    <submittedName>
        <fullName evidence="1">Uncharacterized protein</fullName>
    </submittedName>
</protein>
<sequence>MKGGLSAAPGTTMVTTNHEIIRQWAQRRGATPATTPGSQYNGEVGVLRLDFPHYGGAVLQPVGWADWFATFDARKLSFRYQEHRADGTPSNFFRLEHARDI</sequence>
<dbReference type="RefSeq" id="WP_068036507.1">
    <property type="nucleotide sequence ID" value="NZ_JAAXOO010000001.1"/>
</dbReference>
<dbReference type="AlphaFoldDB" id="A0A846XA90"/>